<reference evidence="1 2" key="1">
    <citation type="submission" date="2014-04" db="EMBL/GenBank/DDBJ databases">
        <authorList>
            <consortium name="DOE Joint Genome Institute"/>
            <person name="Kuo A."/>
            <person name="Zuccaro A."/>
            <person name="Kohler A."/>
            <person name="Nagy L.G."/>
            <person name="Floudas D."/>
            <person name="Copeland A."/>
            <person name="Barry K.W."/>
            <person name="Cichocki N."/>
            <person name="Veneault-Fourrey C."/>
            <person name="LaButti K."/>
            <person name="Lindquist E.A."/>
            <person name="Lipzen A."/>
            <person name="Lundell T."/>
            <person name="Morin E."/>
            <person name="Murat C."/>
            <person name="Sun H."/>
            <person name="Tunlid A."/>
            <person name="Henrissat B."/>
            <person name="Grigoriev I.V."/>
            <person name="Hibbett D.S."/>
            <person name="Martin F."/>
            <person name="Nordberg H.P."/>
            <person name="Cantor M.N."/>
            <person name="Hua S.X."/>
        </authorList>
    </citation>
    <scope>NUCLEOTIDE SEQUENCE [LARGE SCALE GENOMIC DNA]</scope>
    <source>
        <strain evidence="1 2">MAFF 305830</strain>
    </source>
</reference>
<organism evidence="1 2">
    <name type="scientific">Serendipita vermifera MAFF 305830</name>
    <dbReference type="NCBI Taxonomy" id="933852"/>
    <lineage>
        <taxon>Eukaryota</taxon>
        <taxon>Fungi</taxon>
        <taxon>Dikarya</taxon>
        <taxon>Basidiomycota</taxon>
        <taxon>Agaricomycotina</taxon>
        <taxon>Agaricomycetes</taxon>
        <taxon>Sebacinales</taxon>
        <taxon>Serendipitaceae</taxon>
        <taxon>Serendipita</taxon>
    </lineage>
</organism>
<name>A0A0C2WT29_SERVB</name>
<gene>
    <name evidence="1" type="ORF">M408DRAFT_124497</name>
</gene>
<evidence type="ECO:0000313" key="1">
    <source>
        <dbReference type="EMBL" id="KIM20682.1"/>
    </source>
</evidence>
<dbReference type="STRING" id="933852.A0A0C2WT29"/>
<protein>
    <submittedName>
        <fullName evidence="1">Uncharacterized protein</fullName>
    </submittedName>
</protein>
<accession>A0A0C2WT29</accession>
<dbReference type="HOGENOM" id="CLU_1820501_0_0_1"/>
<reference evidence="2" key="2">
    <citation type="submission" date="2015-01" db="EMBL/GenBank/DDBJ databases">
        <title>Evolutionary Origins and Diversification of the Mycorrhizal Mutualists.</title>
        <authorList>
            <consortium name="DOE Joint Genome Institute"/>
            <consortium name="Mycorrhizal Genomics Consortium"/>
            <person name="Kohler A."/>
            <person name="Kuo A."/>
            <person name="Nagy L.G."/>
            <person name="Floudas D."/>
            <person name="Copeland A."/>
            <person name="Barry K.W."/>
            <person name="Cichocki N."/>
            <person name="Veneault-Fourrey C."/>
            <person name="LaButti K."/>
            <person name="Lindquist E.A."/>
            <person name="Lipzen A."/>
            <person name="Lundell T."/>
            <person name="Morin E."/>
            <person name="Murat C."/>
            <person name="Riley R."/>
            <person name="Ohm R."/>
            <person name="Sun H."/>
            <person name="Tunlid A."/>
            <person name="Henrissat B."/>
            <person name="Grigoriev I.V."/>
            <person name="Hibbett D.S."/>
            <person name="Martin F."/>
        </authorList>
    </citation>
    <scope>NUCLEOTIDE SEQUENCE [LARGE SCALE GENOMIC DNA]</scope>
    <source>
        <strain evidence="2">MAFF 305830</strain>
    </source>
</reference>
<dbReference type="AlphaFoldDB" id="A0A0C2WT29"/>
<evidence type="ECO:0000313" key="2">
    <source>
        <dbReference type="Proteomes" id="UP000054097"/>
    </source>
</evidence>
<dbReference type="OrthoDB" id="18896at2759"/>
<proteinExistence type="predicted"/>
<sequence length="142" mass="15442">MVWKPLPVIVYGFAIHPLSSSSDPNNPNKQTGNGRLSTVLELEHEEDDANPYVVALEVGDEVYAFEEYVGNVRDGDEHKGVWYRGYVVCSPRHPLVTAAAAAADGLPVAPPSNIHAAMEEPQVFIGIFPASHIHVRDELADA</sequence>
<keyword evidence="2" id="KW-1185">Reference proteome</keyword>
<dbReference type="Proteomes" id="UP000054097">
    <property type="component" value="Unassembled WGS sequence"/>
</dbReference>
<dbReference type="EMBL" id="KN824413">
    <property type="protein sequence ID" value="KIM20682.1"/>
    <property type="molecule type" value="Genomic_DNA"/>
</dbReference>
<feature type="non-terminal residue" evidence="1">
    <location>
        <position position="142"/>
    </location>
</feature>